<gene>
    <name evidence="1" type="ORF">ABS768_14615</name>
</gene>
<dbReference type="Proteomes" id="UP001629059">
    <property type="component" value="Unassembled WGS sequence"/>
</dbReference>
<reference evidence="1 2" key="1">
    <citation type="submission" date="2024-06" db="EMBL/GenBank/DDBJ databases">
        <authorList>
            <person name="Kaempfer P."/>
            <person name="Viver T."/>
        </authorList>
    </citation>
    <scope>NUCLEOTIDE SEQUENCE [LARGE SCALE GENOMIC DNA]</scope>
    <source>
        <strain evidence="1 2">ST-75</strain>
    </source>
</reference>
<dbReference type="RefSeq" id="WP_408075683.1">
    <property type="nucleotide sequence ID" value="NZ_JBELQB010000012.1"/>
</dbReference>
<protein>
    <submittedName>
        <fullName evidence="1">Uncharacterized protein</fullName>
    </submittedName>
</protein>
<keyword evidence="2" id="KW-1185">Reference proteome</keyword>
<evidence type="ECO:0000313" key="2">
    <source>
        <dbReference type="Proteomes" id="UP001629059"/>
    </source>
</evidence>
<dbReference type="EMBL" id="JBELQB010000012">
    <property type="protein sequence ID" value="MFL9838739.1"/>
    <property type="molecule type" value="Genomic_DNA"/>
</dbReference>
<sequence>MSNLHINNNDEMPDADRISKIWKTIRFEPCDQWSAEAKKLEDTLNYTHCNGGVQLHKYKVIGNDDFKWFVQNNKLHQIKFLKNVIKHPDLKNYREDLEITEDKPRISCYNSWGDIYDLPGMLSRIMGKGGAYNSVNQHTAWQTTLNFIEGEFQNRFQDVTLDSVNVIPRAEWFYNVIWDYSMVLFDRINYELLFIDITDTD</sequence>
<comment type="caution">
    <text evidence="1">The sequence shown here is derived from an EMBL/GenBank/DDBJ whole genome shotgun (WGS) entry which is preliminary data.</text>
</comment>
<name>A0ABW8YER6_9FLAO</name>
<organism evidence="1 2">
    <name type="scientific">Flavobacterium rhizophilum</name>
    <dbReference type="NCBI Taxonomy" id="3163296"/>
    <lineage>
        <taxon>Bacteria</taxon>
        <taxon>Pseudomonadati</taxon>
        <taxon>Bacteroidota</taxon>
        <taxon>Flavobacteriia</taxon>
        <taxon>Flavobacteriales</taxon>
        <taxon>Flavobacteriaceae</taxon>
        <taxon>Flavobacterium</taxon>
    </lineage>
</organism>
<evidence type="ECO:0000313" key="1">
    <source>
        <dbReference type="EMBL" id="MFL9838739.1"/>
    </source>
</evidence>
<proteinExistence type="predicted"/>
<accession>A0ABW8YER6</accession>